<keyword evidence="2" id="KW-1185">Reference proteome</keyword>
<evidence type="ECO:0000313" key="2">
    <source>
        <dbReference type="Proteomes" id="UP000241488"/>
    </source>
</evidence>
<organism evidence="1 2">
    <name type="scientific">Klebsiella phage KP8</name>
    <dbReference type="NCBI Taxonomy" id="2099850"/>
    <lineage>
        <taxon>Viruses</taxon>
        <taxon>Duplodnaviria</taxon>
        <taxon>Heunggongvirae</taxon>
        <taxon>Uroviricota</taxon>
        <taxon>Caudoviricetes</taxon>
        <taxon>Schitoviridae</taxon>
        <taxon>Enquatrovirinae</taxon>
        <taxon>Kaypoctavirus</taxon>
        <taxon>Kaypoctavirus KP8</taxon>
    </lineage>
</organism>
<dbReference type="Proteomes" id="UP000241488">
    <property type="component" value="Segment"/>
</dbReference>
<name>A0A2P1CCI3_9CAUD</name>
<protein>
    <submittedName>
        <fullName evidence="1">Uncharacterized protein</fullName>
    </submittedName>
</protein>
<dbReference type="KEGG" id="vg:55607651"/>
<sequence>MTYEELYGAHVVHKSKVFAELYSALQNMIKARTKAGYVNGVTYIVVPEQFTNVLWMRETPCIKVKVWPSKGRYVGTQYIRDRLYISFETKR</sequence>
<reference evidence="2" key="1">
    <citation type="submission" date="2018-02" db="EMBL/GenBank/DDBJ databases">
        <title>Complete genome of Klebsiella pneumoniae Podoviridae bacteriophage KP8.</title>
        <authorList>
            <person name="Bokovaya O."/>
            <person name="Tikunov A."/>
            <person name="Morozova V."/>
        </authorList>
    </citation>
    <scope>NUCLEOTIDE SEQUENCE [LARGE SCALE GENOMIC DNA]</scope>
</reference>
<accession>A0A2P1CCI3</accession>
<proteinExistence type="predicted"/>
<dbReference type="RefSeq" id="YP_009837461.1">
    <property type="nucleotide sequence ID" value="NC_048700.1"/>
</dbReference>
<dbReference type="EMBL" id="MG922974">
    <property type="protein sequence ID" value="AVJ48931.1"/>
    <property type="molecule type" value="Genomic_DNA"/>
</dbReference>
<evidence type="ECO:0000313" key="1">
    <source>
        <dbReference type="EMBL" id="AVJ48931.1"/>
    </source>
</evidence>
<dbReference type="GeneID" id="55607651"/>